<keyword evidence="3" id="KW-1185">Reference proteome</keyword>
<evidence type="ECO:0000313" key="2">
    <source>
        <dbReference type="EMBL" id="CAI6363631.1"/>
    </source>
</evidence>
<dbReference type="PANTHER" id="PTHR46763">
    <property type="entry name" value="DYNEIN REGULATORY COMPLEX PROTEIN 8"/>
    <property type="match status" value="1"/>
</dbReference>
<dbReference type="PANTHER" id="PTHR46763:SF1">
    <property type="entry name" value="DYNEIN REGULATORY COMPLEX PROTEIN 8"/>
    <property type="match status" value="1"/>
</dbReference>
<reference evidence="2 3" key="1">
    <citation type="submission" date="2023-01" db="EMBL/GenBank/DDBJ databases">
        <authorList>
            <person name="Whitehead M."/>
        </authorList>
    </citation>
    <scope>NUCLEOTIDE SEQUENCE [LARGE SCALE GENOMIC DNA]</scope>
</reference>
<accession>A0AAV0X6E5</accession>
<dbReference type="InterPro" id="IPR011992">
    <property type="entry name" value="EF-hand-dom_pair"/>
</dbReference>
<dbReference type="SUPFAM" id="SSF47473">
    <property type="entry name" value="EF-hand"/>
    <property type="match status" value="1"/>
</dbReference>
<organism evidence="2 3">
    <name type="scientific">Macrosiphum euphorbiae</name>
    <name type="common">potato aphid</name>
    <dbReference type="NCBI Taxonomy" id="13131"/>
    <lineage>
        <taxon>Eukaryota</taxon>
        <taxon>Metazoa</taxon>
        <taxon>Ecdysozoa</taxon>
        <taxon>Arthropoda</taxon>
        <taxon>Hexapoda</taxon>
        <taxon>Insecta</taxon>
        <taxon>Pterygota</taxon>
        <taxon>Neoptera</taxon>
        <taxon>Paraneoptera</taxon>
        <taxon>Hemiptera</taxon>
        <taxon>Sternorrhyncha</taxon>
        <taxon>Aphidomorpha</taxon>
        <taxon>Aphidoidea</taxon>
        <taxon>Aphididae</taxon>
        <taxon>Macrosiphini</taxon>
        <taxon>Macrosiphum</taxon>
    </lineage>
</organism>
<comment type="caution">
    <text evidence="2">The sequence shown here is derived from an EMBL/GenBank/DDBJ whole genome shotgun (WGS) entry which is preliminary data.</text>
</comment>
<keyword evidence="1" id="KW-0677">Repeat</keyword>
<dbReference type="Proteomes" id="UP001160148">
    <property type="component" value="Unassembled WGS sequence"/>
</dbReference>
<dbReference type="GO" id="GO:0043226">
    <property type="term" value="C:organelle"/>
    <property type="evidence" value="ECO:0007669"/>
    <property type="project" value="UniProtKB-ARBA"/>
</dbReference>
<sequence length="214" mass="23877">MTEDNKSNNSSESHITVFEIKNDLQKVIVDAFSLFTSDNINSISISDLGKVIRHLGCVPTEEELNEFANIVESQNEPNTVDKNVFVPHMENQIRAFKYKPATADELLQAFHTLDTESKGSLSVDFMQQALSEGDSLDPDEITEAIKRAYDPDFQCIHYDIWIHKLMGKTKMDPYALAANDVEAANRAKAAEDGELNRLLLSSENNDIDPAAEAV</sequence>
<evidence type="ECO:0000256" key="1">
    <source>
        <dbReference type="ARBA" id="ARBA00022737"/>
    </source>
</evidence>
<evidence type="ECO:0000313" key="3">
    <source>
        <dbReference type="Proteomes" id="UP001160148"/>
    </source>
</evidence>
<proteinExistence type="predicted"/>
<gene>
    <name evidence="2" type="ORF">MEUPH1_LOCUS18552</name>
</gene>
<dbReference type="EMBL" id="CARXXK010000003">
    <property type="protein sequence ID" value="CAI6363631.1"/>
    <property type="molecule type" value="Genomic_DNA"/>
</dbReference>
<dbReference type="Gene3D" id="1.10.238.10">
    <property type="entry name" value="EF-hand"/>
    <property type="match status" value="2"/>
</dbReference>
<dbReference type="FunFam" id="1.10.238.10:FF:000178">
    <property type="entry name" value="Calmodulin-2 A"/>
    <property type="match status" value="1"/>
</dbReference>
<protein>
    <submittedName>
        <fullName evidence="2">Uncharacterized protein</fullName>
    </submittedName>
</protein>
<dbReference type="AlphaFoldDB" id="A0AAV0X6E5"/>
<name>A0AAV0X6E5_9HEMI</name>